<evidence type="ECO:0000313" key="1">
    <source>
        <dbReference type="EMBL" id="BED92372.1"/>
    </source>
</evidence>
<reference evidence="1" key="1">
    <citation type="journal article" date="2023" name="ISME J.">
        <title>Emergence of putative energy parasites within Clostridia revealed by genome analysis of a novel endosymbiotic clade.</title>
        <authorList>
            <person name="Takahashi K."/>
            <person name="Kuwahara H."/>
            <person name="Horikawa Y."/>
            <person name="Izawa K."/>
            <person name="Kato D."/>
            <person name="Inagaki T."/>
            <person name="Yuki M."/>
            <person name="Ohkuma M."/>
            <person name="Hongoh Y."/>
        </authorList>
    </citation>
    <scope>NUCLEOTIDE SEQUENCE</scope>
    <source>
        <strain evidence="1">RsTa-C01</strain>
    </source>
</reference>
<dbReference type="Pfam" id="PF13350">
    <property type="entry name" value="Y_phosphatase3"/>
    <property type="match status" value="1"/>
</dbReference>
<protein>
    <submittedName>
        <fullName evidence="1">Tyrosine-protein phosphatase</fullName>
    </submittedName>
</protein>
<dbReference type="InterPro" id="IPR026893">
    <property type="entry name" value="Tyr/Ser_Pase_IphP-type"/>
</dbReference>
<sequence>MKLYFEKFKNKRMVKKYMKKYKKGLYILLTAIICHENGVSADSNMGSSANKPTSFYIFKEKIKKLSKSSKVALGVGTGTGISAIAFGTYFVIRNIVNPKEPGKKNIKPDNLTNFPLLNIDLTSHSNDETEEQQEGSSEFESIDLTSHSNDETEEQQEGSSEFESIDLTSHSNGETAGTSDPFGGLGINNIDYAIPNTERFIRSAKLFNEEGSINDEAERKVKTLKEKFKVNIIINFSSSEIDAIKNLYINKGIEYFNFILNSNSELGKQGKMYCDILSNSKNIGTLQLIFKKFADNNDSNILFHCDQGKDRTGAIAFVLQVLAGIKTDDILKTNKKFNNNHDSRNMKELIEWFEKTYKTGQTDNYAANYLKNSVGLNWDEINAIRAKLNVGPLTIPQSTGGFFSSYNPLKWFGW</sequence>
<dbReference type="GO" id="GO:0004721">
    <property type="term" value="F:phosphoprotein phosphatase activity"/>
    <property type="evidence" value="ECO:0007669"/>
    <property type="project" value="InterPro"/>
</dbReference>
<dbReference type="EMBL" id="AP027925">
    <property type="protein sequence ID" value="BED92372.1"/>
    <property type="molecule type" value="Genomic_DNA"/>
</dbReference>
<dbReference type="InterPro" id="IPR029021">
    <property type="entry name" value="Prot-tyrosine_phosphatase-like"/>
</dbReference>
<gene>
    <name evidence="1" type="ORF">RsTaC01_0070</name>
</gene>
<dbReference type="Proteomes" id="UP001335720">
    <property type="component" value="Chromosome"/>
</dbReference>
<dbReference type="Gene3D" id="3.90.190.10">
    <property type="entry name" value="Protein tyrosine phosphatase superfamily"/>
    <property type="match status" value="1"/>
</dbReference>
<name>A0AA48I245_9FIRM</name>
<organism evidence="1">
    <name type="scientific">Candidatus Paraimprobicoccus trichonymphae</name>
    <dbReference type="NCBI Taxonomy" id="3033793"/>
    <lineage>
        <taxon>Bacteria</taxon>
        <taxon>Bacillati</taxon>
        <taxon>Bacillota</taxon>
        <taxon>Clostridia</taxon>
        <taxon>Candidatus Paraimprobicoccus</taxon>
    </lineage>
</organism>
<dbReference type="KEGG" id="ptrh:RsTaC01_0070"/>
<accession>A0AA48I245</accession>
<dbReference type="InterPro" id="IPR016130">
    <property type="entry name" value="Tyr_Pase_AS"/>
</dbReference>
<proteinExistence type="predicted"/>
<dbReference type="PROSITE" id="PS00383">
    <property type="entry name" value="TYR_PHOSPHATASE_1"/>
    <property type="match status" value="1"/>
</dbReference>
<dbReference type="AlphaFoldDB" id="A0AA48I245"/>
<dbReference type="SUPFAM" id="SSF52799">
    <property type="entry name" value="(Phosphotyrosine protein) phosphatases II"/>
    <property type="match status" value="1"/>
</dbReference>